<dbReference type="Pfam" id="PF09350">
    <property type="entry name" value="DJC28_CD"/>
    <property type="match status" value="1"/>
</dbReference>
<dbReference type="PANTHER" id="PTHR39158:SF1">
    <property type="entry name" value="DNAJ HOMOLOG SUBFAMILY C MEMBER 28"/>
    <property type="match status" value="1"/>
</dbReference>
<organism evidence="2 3">
    <name type="scientific">Oceanobacillus chungangensis</name>
    <dbReference type="NCBI Taxonomy" id="1229152"/>
    <lineage>
        <taxon>Bacteria</taxon>
        <taxon>Bacillati</taxon>
        <taxon>Bacillota</taxon>
        <taxon>Bacilli</taxon>
        <taxon>Bacillales</taxon>
        <taxon>Bacillaceae</taxon>
        <taxon>Oceanobacillus</taxon>
    </lineage>
</organism>
<keyword evidence="3" id="KW-1185">Reference proteome</keyword>
<accession>A0A3D8PJC6</accession>
<protein>
    <submittedName>
        <fullName evidence="2">DUF1992 domain-containing protein</fullName>
    </submittedName>
</protein>
<evidence type="ECO:0000313" key="3">
    <source>
        <dbReference type="Proteomes" id="UP000256520"/>
    </source>
</evidence>
<dbReference type="OrthoDB" id="9798476at2"/>
<dbReference type="InterPro" id="IPR018961">
    <property type="entry name" value="DnaJ_homolog_subfam-C_membr-28"/>
</dbReference>
<evidence type="ECO:0000259" key="1">
    <source>
        <dbReference type="Pfam" id="PF09350"/>
    </source>
</evidence>
<sequence>MYIFVEEKIKKAVDNGEFDNLPGNGKPLNLKDDLAGISPELRMGYKILKNAGYIDEETASTKDKLTFNDLMTSATGTADIDINEKRTQYEAFVQSKRLHTNPSFRKYARKIMKNLFG</sequence>
<gene>
    <name evidence="2" type="ORF">CWR45_15055</name>
</gene>
<name>A0A3D8PJC6_9BACI</name>
<dbReference type="AlphaFoldDB" id="A0A3D8PJC6"/>
<dbReference type="InterPro" id="IPR052573">
    <property type="entry name" value="DnaJ_C_subfamily_28"/>
</dbReference>
<evidence type="ECO:0000313" key="2">
    <source>
        <dbReference type="EMBL" id="RDW16193.1"/>
    </source>
</evidence>
<dbReference type="PANTHER" id="PTHR39158">
    <property type="entry name" value="OS08G0560600 PROTEIN"/>
    <property type="match status" value="1"/>
</dbReference>
<dbReference type="RefSeq" id="WP_115750696.1">
    <property type="nucleotide sequence ID" value="NZ_PIOD01000020.1"/>
</dbReference>
<comment type="caution">
    <text evidence="2">The sequence shown here is derived from an EMBL/GenBank/DDBJ whole genome shotgun (WGS) entry which is preliminary data.</text>
</comment>
<dbReference type="Proteomes" id="UP000256520">
    <property type="component" value="Unassembled WGS sequence"/>
</dbReference>
<dbReference type="EMBL" id="PIOD01000020">
    <property type="protein sequence ID" value="RDW16193.1"/>
    <property type="molecule type" value="Genomic_DNA"/>
</dbReference>
<reference evidence="3" key="1">
    <citation type="submission" date="2017-11" db="EMBL/GenBank/DDBJ databases">
        <authorList>
            <person name="Zhu W."/>
        </authorList>
    </citation>
    <scope>NUCLEOTIDE SEQUENCE [LARGE SCALE GENOMIC DNA]</scope>
    <source>
        <strain evidence="3">CAU 1051</strain>
    </source>
</reference>
<proteinExistence type="predicted"/>
<feature type="domain" description="DnaJ homologue subfamily C member 28 conserved" evidence="1">
    <location>
        <begin position="4"/>
        <end position="63"/>
    </location>
</feature>